<dbReference type="Gene3D" id="2.170.130.10">
    <property type="entry name" value="TonB-dependent receptor, plug domain"/>
    <property type="match status" value="1"/>
</dbReference>
<feature type="domain" description="TonB-dependent receptor plug" evidence="13">
    <location>
        <begin position="67"/>
        <end position="181"/>
    </location>
</feature>
<dbReference type="SUPFAM" id="SSF56935">
    <property type="entry name" value="Porins"/>
    <property type="match status" value="1"/>
</dbReference>
<keyword evidence="11" id="KW-0732">Signal</keyword>
<feature type="region of interest" description="Disordered" evidence="10">
    <location>
        <begin position="29"/>
        <end position="49"/>
    </location>
</feature>
<dbReference type="PANTHER" id="PTHR47234">
    <property type="match status" value="1"/>
</dbReference>
<keyword evidence="4 8" id="KW-0812">Transmembrane</keyword>
<dbReference type="RefSeq" id="WP_273688941.1">
    <property type="nucleotide sequence ID" value="NZ_CP117411.1"/>
</dbReference>
<feature type="compositionally biased region" description="Low complexity" evidence="10">
    <location>
        <begin position="35"/>
        <end position="49"/>
    </location>
</feature>
<dbReference type="InterPro" id="IPR036942">
    <property type="entry name" value="Beta-barrel_TonB_sf"/>
</dbReference>
<comment type="similarity">
    <text evidence="8 9">Belongs to the TonB-dependent receptor family.</text>
</comment>
<evidence type="ECO:0000313" key="14">
    <source>
        <dbReference type="EMBL" id="WCT74141.1"/>
    </source>
</evidence>
<keyword evidence="6 8" id="KW-0472">Membrane</keyword>
<evidence type="ECO:0000256" key="2">
    <source>
        <dbReference type="ARBA" id="ARBA00022448"/>
    </source>
</evidence>
<keyword evidence="15" id="KW-1185">Reference proteome</keyword>
<protein>
    <submittedName>
        <fullName evidence="14">TonB-dependent receptor</fullName>
    </submittedName>
</protein>
<evidence type="ECO:0000256" key="4">
    <source>
        <dbReference type="ARBA" id="ARBA00022692"/>
    </source>
</evidence>
<accession>A0ABY7TN19</accession>
<feature type="domain" description="TonB-dependent receptor-like beta-barrel" evidence="12">
    <location>
        <begin position="403"/>
        <end position="923"/>
    </location>
</feature>
<dbReference type="Gene3D" id="2.40.170.20">
    <property type="entry name" value="TonB-dependent receptor, beta-barrel domain"/>
    <property type="match status" value="1"/>
</dbReference>
<proteinExistence type="inferred from homology"/>
<dbReference type="InterPro" id="IPR012910">
    <property type="entry name" value="Plug_dom"/>
</dbReference>
<evidence type="ECO:0000256" key="5">
    <source>
        <dbReference type="ARBA" id="ARBA00023077"/>
    </source>
</evidence>
<evidence type="ECO:0000256" key="11">
    <source>
        <dbReference type="SAM" id="SignalP"/>
    </source>
</evidence>
<keyword evidence="5 9" id="KW-0798">TonB box</keyword>
<evidence type="ECO:0000259" key="13">
    <source>
        <dbReference type="Pfam" id="PF07715"/>
    </source>
</evidence>
<gene>
    <name evidence="14" type="ORF">PQ455_02595</name>
</gene>
<dbReference type="PROSITE" id="PS52016">
    <property type="entry name" value="TONB_DEPENDENT_REC_3"/>
    <property type="match status" value="1"/>
</dbReference>
<evidence type="ECO:0000313" key="15">
    <source>
        <dbReference type="Proteomes" id="UP001220395"/>
    </source>
</evidence>
<dbReference type="InterPro" id="IPR037066">
    <property type="entry name" value="Plug_dom_sf"/>
</dbReference>
<evidence type="ECO:0000256" key="10">
    <source>
        <dbReference type="SAM" id="MobiDB-lite"/>
    </source>
</evidence>
<evidence type="ECO:0000256" key="1">
    <source>
        <dbReference type="ARBA" id="ARBA00004571"/>
    </source>
</evidence>
<evidence type="ECO:0000256" key="9">
    <source>
        <dbReference type="RuleBase" id="RU003357"/>
    </source>
</evidence>
<dbReference type="Pfam" id="PF00593">
    <property type="entry name" value="TonB_dep_Rec_b-barrel"/>
    <property type="match status" value="1"/>
</dbReference>
<comment type="subcellular location">
    <subcellularLocation>
        <location evidence="1 8">Cell outer membrane</location>
        <topology evidence="1 8">Multi-pass membrane protein</topology>
    </subcellularLocation>
</comment>
<keyword evidence="3 8" id="KW-1134">Transmembrane beta strand</keyword>
<evidence type="ECO:0000256" key="6">
    <source>
        <dbReference type="ARBA" id="ARBA00023136"/>
    </source>
</evidence>
<name>A0ABY7TN19_9SPHN</name>
<keyword evidence="2 8" id="KW-0813">Transport</keyword>
<sequence length="963" mass="102409">MKTSVASRLLVGTSLFWPAILLAQATPAPTPPAATAPAATPAPAEAADPTPAEIVVTGSRIGRAGFEAPTPVTVLSADSLAQKAPTSLPDALTQLPQFQAGISAAQERVTGSGRVRGGNYLNLRALGPQRVLVLQDGNRLTPTGNNGGTDANLIPQMLVDRIDVVTGGASAAYGSDAVSGVVNFVINDRLKGLKLLAQGGISSRGDNKNYRVGAAYGTSFADDRLHVVLSAEHFSSEGINQRSDRKSANKLITLTGAGTAASPYSYVANTHYSTTAYGGYINNGPLAGRQFLANGQTGTFVAGPSTGRAGLSIGGDGAFFDPACCTLIAKVRTYQTFGRVTYDVADDTKIFVQGAYNYGKNFDHPIPDFKLGSAITVFRDNAYLNQNLTAAELATLGTTPSFTIARLFTEWGPGKILQRAKSFDGRIGIEGSLGDSGIKYDASYSYGRSNFFASALEGDNRRFFAAADAVRNAAGNIVCRITVTNPGLMDDCVPLNTMGVGTASAAAIAYVRRQSEWTAINKMQVANFNVSAEPFSTWAGPVSIAVGGEYRRQSLHQTSNSDPAVPVNFTGIRGVPAGTPQFFLNNVGIASGRYTVKEAYGEIVVPLAKDSVIGRSLELNGAVRYTDYSTSGTVTTWKAGLTYEPIEPIRLRGTVSEDIRAPTLFELFSGQTFRLVPLSDPLTNTFGTLPVVSGGNPNLQPERARTYTAGIVLKPPFIPGLQASVDFYSIKIDDAIATPFQAFQLLDLCAASGYTSPLCASIERPLGVSNPAAANFPTRIFINNINVSTFKTRGLDLELSYRRRLGEGNFTFRALGTRLLKFSSRPSPSSAEINYVGNADFQDTGANSYPLPKWRANFEVGYTLGGFAVSVQERLLGKVDRSKLQVYTDQKIPTIVYTDLTLSYDLEKTALGDAQVFLTVNNLTDTKPPLFSVSNSPGLAVPTLRSAYDIIGTQFTLGVKLKI</sequence>
<dbReference type="Proteomes" id="UP001220395">
    <property type="component" value="Chromosome"/>
</dbReference>
<evidence type="ECO:0000259" key="12">
    <source>
        <dbReference type="Pfam" id="PF00593"/>
    </source>
</evidence>
<dbReference type="Pfam" id="PF07715">
    <property type="entry name" value="Plug"/>
    <property type="match status" value="1"/>
</dbReference>
<dbReference type="EMBL" id="CP117411">
    <property type="protein sequence ID" value="WCT74141.1"/>
    <property type="molecule type" value="Genomic_DNA"/>
</dbReference>
<feature type="signal peptide" evidence="11">
    <location>
        <begin position="1"/>
        <end position="23"/>
    </location>
</feature>
<evidence type="ECO:0000256" key="7">
    <source>
        <dbReference type="ARBA" id="ARBA00023237"/>
    </source>
</evidence>
<dbReference type="PANTHER" id="PTHR47234:SF3">
    <property type="entry name" value="SECRETIN_TONB SHORT N-TERMINAL DOMAIN-CONTAINING PROTEIN"/>
    <property type="match status" value="1"/>
</dbReference>
<feature type="chain" id="PRO_5046094298" evidence="11">
    <location>
        <begin position="24"/>
        <end position="963"/>
    </location>
</feature>
<organism evidence="14 15">
    <name type="scientific">Sphingomonas naphthae</name>
    <dbReference type="NCBI Taxonomy" id="1813468"/>
    <lineage>
        <taxon>Bacteria</taxon>
        <taxon>Pseudomonadati</taxon>
        <taxon>Pseudomonadota</taxon>
        <taxon>Alphaproteobacteria</taxon>
        <taxon>Sphingomonadales</taxon>
        <taxon>Sphingomonadaceae</taxon>
        <taxon>Sphingomonas</taxon>
    </lineage>
</organism>
<keyword evidence="7 8" id="KW-0998">Cell outer membrane</keyword>
<keyword evidence="14" id="KW-0675">Receptor</keyword>
<dbReference type="InterPro" id="IPR000531">
    <property type="entry name" value="Beta-barrel_TonB"/>
</dbReference>
<evidence type="ECO:0000256" key="8">
    <source>
        <dbReference type="PROSITE-ProRule" id="PRU01360"/>
    </source>
</evidence>
<dbReference type="InterPro" id="IPR039426">
    <property type="entry name" value="TonB-dep_rcpt-like"/>
</dbReference>
<reference evidence="14 15" key="1">
    <citation type="submission" date="2023-02" db="EMBL/GenBank/DDBJ databases">
        <title>Genome sequence of Sphingomonas naphthae.</title>
        <authorList>
            <person name="Kim S."/>
            <person name="Heo J."/>
            <person name="Kwon S.-W."/>
        </authorList>
    </citation>
    <scope>NUCLEOTIDE SEQUENCE [LARGE SCALE GENOMIC DNA]</scope>
    <source>
        <strain evidence="14 15">KACC 18716</strain>
    </source>
</reference>
<evidence type="ECO:0000256" key="3">
    <source>
        <dbReference type="ARBA" id="ARBA00022452"/>
    </source>
</evidence>